<proteinExistence type="predicted"/>
<dbReference type="EMBL" id="BGZK01001867">
    <property type="protein sequence ID" value="GBP87522.1"/>
    <property type="molecule type" value="Genomic_DNA"/>
</dbReference>
<protein>
    <recommendedName>
        <fullName evidence="3">Reverse transcriptase domain-containing protein</fullName>
    </recommendedName>
</protein>
<reference evidence="1 2" key="1">
    <citation type="journal article" date="2019" name="Commun. Biol.">
        <title>The bagworm genome reveals a unique fibroin gene that provides high tensile strength.</title>
        <authorList>
            <person name="Kono N."/>
            <person name="Nakamura H."/>
            <person name="Ohtoshi R."/>
            <person name="Tomita M."/>
            <person name="Numata K."/>
            <person name="Arakawa K."/>
        </authorList>
    </citation>
    <scope>NUCLEOTIDE SEQUENCE [LARGE SCALE GENOMIC DNA]</scope>
</reference>
<dbReference type="Proteomes" id="UP000299102">
    <property type="component" value="Unassembled WGS sequence"/>
</dbReference>
<evidence type="ECO:0000313" key="2">
    <source>
        <dbReference type="Proteomes" id="UP000299102"/>
    </source>
</evidence>
<keyword evidence="2" id="KW-1185">Reference proteome</keyword>
<comment type="caution">
    <text evidence="1">The sequence shown here is derived from an EMBL/GenBank/DDBJ whole genome shotgun (WGS) entry which is preliminary data.</text>
</comment>
<organism evidence="1 2">
    <name type="scientific">Eumeta variegata</name>
    <name type="common">Bagworm moth</name>
    <name type="synonym">Eumeta japonica</name>
    <dbReference type="NCBI Taxonomy" id="151549"/>
    <lineage>
        <taxon>Eukaryota</taxon>
        <taxon>Metazoa</taxon>
        <taxon>Ecdysozoa</taxon>
        <taxon>Arthropoda</taxon>
        <taxon>Hexapoda</taxon>
        <taxon>Insecta</taxon>
        <taxon>Pterygota</taxon>
        <taxon>Neoptera</taxon>
        <taxon>Endopterygota</taxon>
        <taxon>Lepidoptera</taxon>
        <taxon>Glossata</taxon>
        <taxon>Ditrysia</taxon>
        <taxon>Tineoidea</taxon>
        <taxon>Psychidae</taxon>
        <taxon>Oiketicinae</taxon>
        <taxon>Eumeta</taxon>
    </lineage>
</organism>
<name>A0A4C1ZJC1_EUMVA</name>
<sequence>MNELTTKCLLYTEDHVILAPPAYGLQEMVNKMNNSVKKKRSMKVNVGKSKVMVLERGENTSECDIFIEGKTTPQVFFLFPLPEHFPCRETYAGHYACHTKAPASDTSRFVPGASSIYYSPTPRSFLIIQCLYLISFRLAVRSR</sequence>
<accession>A0A4C1ZJC1</accession>
<dbReference type="OrthoDB" id="425681at2759"/>
<gene>
    <name evidence="1" type="ORF">EVAR_57231_1</name>
</gene>
<dbReference type="AlphaFoldDB" id="A0A4C1ZJC1"/>
<evidence type="ECO:0000313" key="1">
    <source>
        <dbReference type="EMBL" id="GBP87522.1"/>
    </source>
</evidence>
<evidence type="ECO:0008006" key="3">
    <source>
        <dbReference type="Google" id="ProtNLM"/>
    </source>
</evidence>